<dbReference type="Gene3D" id="3.80.10.10">
    <property type="entry name" value="Ribonuclease Inhibitor"/>
    <property type="match status" value="1"/>
</dbReference>
<dbReference type="Pfam" id="PF24758">
    <property type="entry name" value="LRR_At5g56370"/>
    <property type="match status" value="1"/>
</dbReference>
<dbReference type="EMBL" id="WHWC01000008">
    <property type="protein sequence ID" value="KAG8378420.1"/>
    <property type="molecule type" value="Genomic_DNA"/>
</dbReference>
<dbReference type="PROSITE" id="PS50181">
    <property type="entry name" value="FBOX"/>
    <property type="match status" value="1"/>
</dbReference>
<proteinExistence type="predicted"/>
<sequence length="444" mass="51106">MAEKGKRKRIQQQKNDLDRLSSLPDSILTHILSFLDTRSAITTSFLSKRYKLLWTMLPSLDFKLCDSHTESFKSYVDKFRNPIKKSSVASFERYVNTVLQQREHSNLTTFRVSLHKDVGLEFMQNCVDYAAQHRVQHLRIRGYFKLNPLVLPEMLLMSSSLITLHLHNATSCNIELPKLVHLPNLKVLRLKKFEFCDANFSGELFTGCPSLESLVLSKCWIRAGDKLRVLDVNCLNLKNLEIRYWRSPWRCFDEHLISVNAPRLVCFKFRGHVARMNFKEGLLCLDKACIDLCYPSSCTMVVDVFERKQKTSESFLSMLRQLSNVKFLSLSLKTIEVVSALSDLRVCAPCNFENLRFIKFTTEDKCIEKTIPVETIVQLLEKVVTDVMMFDVYKETKLAPECSKKHKNATTVLLPAHVMRFLLESSPAAEFLSIEIPKASSNGE</sequence>
<comment type="caution">
    <text evidence="2">The sequence shown here is derived from an EMBL/GenBank/DDBJ whole genome shotgun (WGS) entry which is preliminary data.</text>
</comment>
<dbReference type="CDD" id="cd22160">
    <property type="entry name" value="F-box_AtFBL13-like"/>
    <property type="match status" value="1"/>
</dbReference>
<protein>
    <recommendedName>
        <fullName evidence="1">F-box domain-containing protein</fullName>
    </recommendedName>
</protein>
<dbReference type="Pfam" id="PF00646">
    <property type="entry name" value="F-box"/>
    <property type="match status" value="1"/>
</dbReference>
<evidence type="ECO:0000313" key="3">
    <source>
        <dbReference type="Proteomes" id="UP000826271"/>
    </source>
</evidence>
<organism evidence="2 3">
    <name type="scientific">Buddleja alternifolia</name>
    <dbReference type="NCBI Taxonomy" id="168488"/>
    <lineage>
        <taxon>Eukaryota</taxon>
        <taxon>Viridiplantae</taxon>
        <taxon>Streptophyta</taxon>
        <taxon>Embryophyta</taxon>
        <taxon>Tracheophyta</taxon>
        <taxon>Spermatophyta</taxon>
        <taxon>Magnoliopsida</taxon>
        <taxon>eudicotyledons</taxon>
        <taxon>Gunneridae</taxon>
        <taxon>Pentapetalae</taxon>
        <taxon>asterids</taxon>
        <taxon>lamiids</taxon>
        <taxon>Lamiales</taxon>
        <taxon>Scrophulariaceae</taxon>
        <taxon>Buddlejeae</taxon>
        <taxon>Buddleja</taxon>
    </lineage>
</organism>
<dbReference type="SUPFAM" id="SSF52047">
    <property type="entry name" value="RNI-like"/>
    <property type="match status" value="1"/>
</dbReference>
<dbReference type="InterPro" id="IPR050232">
    <property type="entry name" value="FBL13/AtMIF1-like"/>
</dbReference>
<evidence type="ECO:0000313" key="2">
    <source>
        <dbReference type="EMBL" id="KAG8378420.1"/>
    </source>
</evidence>
<gene>
    <name evidence="2" type="ORF">BUALT_Bualt08G0135500</name>
</gene>
<evidence type="ECO:0000259" key="1">
    <source>
        <dbReference type="PROSITE" id="PS50181"/>
    </source>
</evidence>
<dbReference type="InterPro" id="IPR001810">
    <property type="entry name" value="F-box_dom"/>
</dbReference>
<reference evidence="2" key="1">
    <citation type="submission" date="2019-10" db="EMBL/GenBank/DDBJ databases">
        <authorList>
            <person name="Zhang R."/>
            <person name="Pan Y."/>
            <person name="Wang J."/>
            <person name="Ma R."/>
            <person name="Yu S."/>
        </authorList>
    </citation>
    <scope>NUCLEOTIDE SEQUENCE</scope>
    <source>
        <strain evidence="2">LA-IB0</strain>
        <tissue evidence="2">Leaf</tissue>
    </source>
</reference>
<name>A0AAV6XH80_9LAMI</name>
<keyword evidence="3" id="KW-1185">Reference proteome</keyword>
<feature type="domain" description="F-box" evidence="1">
    <location>
        <begin position="17"/>
        <end position="75"/>
    </location>
</feature>
<dbReference type="InterPro" id="IPR032675">
    <property type="entry name" value="LRR_dom_sf"/>
</dbReference>
<dbReference type="InterPro" id="IPR053781">
    <property type="entry name" value="F-box_AtFBL13-like"/>
</dbReference>
<dbReference type="InterPro" id="IPR036047">
    <property type="entry name" value="F-box-like_dom_sf"/>
</dbReference>
<dbReference type="Proteomes" id="UP000826271">
    <property type="component" value="Unassembled WGS sequence"/>
</dbReference>
<dbReference type="PANTHER" id="PTHR31900">
    <property type="entry name" value="F-BOX/RNI SUPERFAMILY PROTEIN-RELATED"/>
    <property type="match status" value="1"/>
</dbReference>
<dbReference type="Gene3D" id="1.20.1280.50">
    <property type="match status" value="1"/>
</dbReference>
<accession>A0AAV6XH80</accession>
<dbReference type="InterPro" id="IPR055411">
    <property type="entry name" value="LRR_FXL15/At3g58940/PEG3-like"/>
</dbReference>
<dbReference type="PANTHER" id="PTHR31900:SF27">
    <property type="entry name" value="FBD DOMAIN-CONTAINING PROTEIN"/>
    <property type="match status" value="1"/>
</dbReference>
<dbReference type="SUPFAM" id="SSF81383">
    <property type="entry name" value="F-box domain"/>
    <property type="match status" value="1"/>
</dbReference>
<dbReference type="AlphaFoldDB" id="A0AAV6XH80"/>